<dbReference type="Gene3D" id="3.30.160.60">
    <property type="entry name" value="Classic Zinc Finger"/>
    <property type="match status" value="1"/>
</dbReference>
<feature type="region of interest" description="Disordered" evidence="2">
    <location>
        <begin position="108"/>
        <end position="128"/>
    </location>
</feature>
<feature type="region of interest" description="Disordered" evidence="2">
    <location>
        <begin position="304"/>
        <end position="333"/>
    </location>
</feature>
<feature type="region of interest" description="Disordered" evidence="2">
    <location>
        <begin position="69"/>
        <end position="88"/>
    </location>
</feature>
<feature type="compositionally biased region" description="Acidic residues" evidence="2">
    <location>
        <begin position="304"/>
        <end position="320"/>
    </location>
</feature>
<keyword evidence="5" id="KW-1185">Reference proteome</keyword>
<evidence type="ECO:0000256" key="2">
    <source>
        <dbReference type="SAM" id="MobiDB-lite"/>
    </source>
</evidence>
<feature type="domain" description="C2H2-type" evidence="3">
    <location>
        <begin position="453"/>
        <end position="489"/>
    </location>
</feature>
<dbReference type="EMBL" id="CP064812">
    <property type="protein sequence ID" value="QPG73663.1"/>
    <property type="molecule type" value="Genomic_DNA"/>
</dbReference>
<keyword evidence="1" id="KW-0862">Zinc</keyword>
<dbReference type="RefSeq" id="XP_038777228.1">
    <property type="nucleotide sequence ID" value="XM_038921300.1"/>
</dbReference>
<evidence type="ECO:0000313" key="5">
    <source>
        <dbReference type="Proteomes" id="UP000662931"/>
    </source>
</evidence>
<dbReference type="PROSITE" id="PS50157">
    <property type="entry name" value="ZINC_FINGER_C2H2_2"/>
    <property type="match status" value="1"/>
</dbReference>
<dbReference type="OrthoDB" id="7295497at2759"/>
<feature type="compositionally biased region" description="Polar residues" evidence="2">
    <location>
        <begin position="205"/>
        <end position="216"/>
    </location>
</feature>
<dbReference type="GO" id="GO:0008270">
    <property type="term" value="F:zinc ion binding"/>
    <property type="evidence" value="ECO:0007669"/>
    <property type="project" value="UniProtKB-KW"/>
</dbReference>
<evidence type="ECO:0000313" key="4">
    <source>
        <dbReference type="EMBL" id="QPG73663.1"/>
    </source>
</evidence>
<keyword evidence="1" id="KW-0863">Zinc-finger</keyword>
<keyword evidence="1" id="KW-0479">Metal-binding</keyword>
<protein>
    <recommendedName>
        <fullName evidence="3">C2H2-type domain-containing protein</fullName>
    </recommendedName>
</protein>
<evidence type="ECO:0000259" key="3">
    <source>
        <dbReference type="PROSITE" id="PS50157"/>
    </source>
</evidence>
<dbReference type="InterPro" id="IPR013087">
    <property type="entry name" value="Znf_C2H2_type"/>
</dbReference>
<dbReference type="KEGG" id="bnn:FOA43_000976"/>
<accession>A0A875RYG5</accession>
<dbReference type="GeneID" id="62194377"/>
<reference evidence="4" key="1">
    <citation type="submission" date="2020-10" db="EMBL/GenBank/DDBJ databases">
        <authorList>
            <person name="Roach M.J.R."/>
        </authorList>
    </citation>
    <scope>NUCLEOTIDE SEQUENCE</scope>
    <source>
        <strain evidence="4">CBS 1945</strain>
    </source>
</reference>
<gene>
    <name evidence="4" type="ORF">FOA43_000976</name>
</gene>
<dbReference type="AlphaFoldDB" id="A0A875RYG5"/>
<sequence>MASTLKRTLTDIMEDELYSPASQNHNSPTGFRITNMTLSAPSPLLETVDEIPQVSQASQIPRGQQIMQIPQPSQGSHSSHPPQLSPVVSHSLTQEDLSRYIHLNGSQDSLERNISTPSSPKLAFSTNSASTNKQPVMQHLRNEPFNTTANGSDNSSIYNEYGNPNIFAHASLPDELYSLDSTYSRQGNDASSKAFVVDPHDTQKPQESNQVSSAAATTGKDAKRYDDIDDDVMLVPQENYLFDQADSQYFPNILHFEFGTGKPFPQSNELNIFRSNDVYVDDDFSEDDEDDEDVNKLDDMEMDLDDASSESSAGEEEEINNVDVNSNANSESVVEGRTPADFIKNASVSTDTHPADSIYSLTFGNRFNGIQPQSFKPLFAEDDDIDNDSDTEMTSPFEIPDVANQAIKHRAESFAGSNNSEAAALKKQRKKATLSTDSSLLRQAKDDPTGDVHICTVANPKTGLPCNKRFSRPYDLVRHQNTIHASRRSYYRCMFCEDDLRRKHDFESDNEIVMKANYRATSFSMENSNNNMANSHNSRKVKASSASNGYLSNKTFSRCDALTRHLRFRHGLNNEQVNDAMDYAKKHVEFYNN</sequence>
<feature type="compositionally biased region" description="Polar residues" evidence="2">
    <location>
        <begin position="322"/>
        <end position="332"/>
    </location>
</feature>
<dbReference type="Proteomes" id="UP000662931">
    <property type="component" value="Chromosome 1"/>
</dbReference>
<feature type="compositionally biased region" description="Low complexity" evidence="2">
    <location>
        <begin position="70"/>
        <end position="88"/>
    </location>
</feature>
<name>A0A875RYG5_EENNA</name>
<proteinExistence type="predicted"/>
<feature type="region of interest" description="Disordered" evidence="2">
    <location>
        <begin position="199"/>
        <end position="223"/>
    </location>
</feature>
<evidence type="ECO:0000256" key="1">
    <source>
        <dbReference type="PROSITE-ProRule" id="PRU00042"/>
    </source>
</evidence>
<organism evidence="4 5">
    <name type="scientific">Eeniella nana</name>
    <name type="common">Yeast</name>
    <name type="synonym">Brettanomyces nanus</name>
    <dbReference type="NCBI Taxonomy" id="13502"/>
    <lineage>
        <taxon>Eukaryota</taxon>
        <taxon>Fungi</taxon>
        <taxon>Dikarya</taxon>
        <taxon>Ascomycota</taxon>
        <taxon>Saccharomycotina</taxon>
        <taxon>Pichiomycetes</taxon>
        <taxon>Pichiales</taxon>
        <taxon>Pichiaceae</taxon>
        <taxon>Brettanomyces</taxon>
    </lineage>
</organism>